<feature type="compositionally biased region" description="Basic and acidic residues" evidence="1">
    <location>
        <begin position="82"/>
        <end position="91"/>
    </location>
</feature>
<dbReference type="Proteomes" id="UP000800092">
    <property type="component" value="Unassembled WGS sequence"/>
</dbReference>
<evidence type="ECO:0000313" key="3">
    <source>
        <dbReference type="Proteomes" id="UP000800092"/>
    </source>
</evidence>
<feature type="compositionally biased region" description="Low complexity" evidence="1">
    <location>
        <begin position="68"/>
        <end position="81"/>
    </location>
</feature>
<feature type="region of interest" description="Disordered" evidence="1">
    <location>
        <begin position="18"/>
        <end position="102"/>
    </location>
</feature>
<name>A0A6A6HC24_VIRVR</name>
<dbReference type="EMBL" id="ML991791">
    <property type="protein sequence ID" value="KAF2235399.1"/>
    <property type="molecule type" value="Genomic_DNA"/>
</dbReference>
<dbReference type="Pfam" id="PF10454">
    <property type="entry name" value="DUF2458"/>
    <property type="match status" value="1"/>
</dbReference>
<feature type="compositionally biased region" description="Polar residues" evidence="1">
    <location>
        <begin position="42"/>
        <end position="62"/>
    </location>
</feature>
<evidence type="ECO:0000313" key="2">
    <source>
        <dbReference type="EMBL" id="KAF2235399.1"/>
    </source>
</evidence>
<evidence type="ECO:0000256" key="1">
    <source>
        <dbReference type="SAM" id="MobiDB-lite"/>
    </source>
</evidence>
<feature type="region of interest" description="Disordered" evidence="1">
    <location>
        <begin position="250"/>
        <end position="274"/>
    </location>
</feature>
<dbReference type="AlphaFoldDB" id="A0A6A6HC24"/>
<gene>
    <name evidence="2" type="ORF">EV356DRAFT_531843</name>
</gene>
<accession>A0A6A6HC24</accession>
<keyword evidence="3" id="KW-1185">Reference proteome</keyword>
<proteinExistence type="predicted"/>
<reference evidence="2" key="1">
    <citation type="journal article" date="2020" name="Stud. Mycol.">
        <title>101 Dothideomycetes genomes: a test case for predicting lifestyles and emergence of pathogens.</title>
        <authorList>
            <person name="Haridas S."/>
            <person name="Albert R."/>
            <person name="Binder M."/>
            <person name="Bloem J."/>
            <person name="Labutti K."/>
            <person name="Salamov A."/>
            <person name="Andreopoulos B."/>
            <person name="Baker S."/>
            <person name="Barry K."/>
            <person name="Bills G."/>
            <person name="Bluhm B."/>
            <person name="Cannon C."/>
            <person name="Castanera R."/>
            <person name="Culley D."/>
            <person name="Daum C."/>
            <person name="Ezra D."/>
            <person name="Gonzalez J."/>
            <person name="Henrissat B."/>
            <person name="Kuo A."/>
            <person name="Liang C."/>
            <person name="Lipzen A."/>
            <person name="Lutzoni F."/>
            <person name="Magnuson J."/>
            <person name="Mondo S."/>
            <person name="Nolan M."/>
            <person name="Ohm R."/>
            <person name="Pangilinan J."/>
            <person name="Park H.-J."/>
            <person name="Ramirez L."/>
            <person name="Alfaro M."/>
            <person name="Sun H."/>
            <person name="Tritt A."/>
            <person name="Yoshinaga Y."/>
            <person name="Zwiers L.-H."/>
            <person name="Turgeon B."/>
            <person name="Goodwin S."/>
            <person name="Spatafora J."/>
            <person name="Crous P."/>
            <person name="Grigoriev I."/>
        </authorList>
    </citation>
    <scope>NUCLEOTIDE SEQUENCE</scope>
    <source>
        <strain evidence="2">Tuck. ex Michener</strain>
    </source>
</reference>
<dbReference type="InterPro" id="IPR018858">
    <property type="entry name" value="DUF2458"/>
</dbReference>
<organism evidence="2 3">
    <name type="scientific">Viridothelium virens</name>
    <name type="common">Speckled blister lichen</name>
    <name type="synonym">Trypethelium virens</name>
    <dbReference type="NCBI Taxonomy" id="1048519"/>
    <lineage>
        <taxon>Eukaryota</taxon>
        <taxon>Fungi</taxon>
        <taxon>Dikarya</taxon>
        <taxon>Ascomycota</taxon>
        <taxon>Pezizomycotina</taxon>
        <taxon>Dothideomycetes</taxon>
        <taxon>Dothideomycetes incertae sedis</taxon>
        <taxon>Trypetheliales</taxon>
        <taxon>Trypetheliaceae</taxon>
        <taxon>Viridothelium</taxon>
    </lineage>
</organism>
<sequence length="298" mass="33894">MDSNSSQTPDLATVLARLKEYAPPQQQNTQGHEQLAHAWHQPEQQSIQSHDQMNQDWQQSYRHNIPFQDQQSQTRQQSLHVQESEEYRDPRSTGIRSPLREDSKQLIEAKDPPHRLVAGAATVIDWPSGLRLVSRAAAQNSWFGEQIKKMIRDQRRHEQQWYMQRQDFKQQMASRGKGIQQVQNVLQSLGSQAKVDTAALTPKEQEEELRKFDAKIYKAQCGMANAMSAELKALGVPFFGIEGSLIVKSSNDSSADPVGAKGLSTSSDAPLQPGQIQKEELVKLQRQMLQYLEDMYKD</sequence>
<dbReference type="OrthoDB" id="5363415at2759"/>
<protein>
    <submittedName>
        <fullName evidence="2">Uncharacterized protein</fullName>
    </submittedName>
</protein>